<proteinExistence type="predicted"/>
<accession>A0A7E5WY45</accession>
<evidence type="ECO:0000313" key="4">
    <source>
        <dbReference type="RefSeq" id="XP_026745212.1"/>
    </source>
</evidence>
<evidence type="ECO:0000313" key="3">
    <source>
        <dbReference type="Proteomes" id="UP000322000"/>
    </source>
</evidence>
<evidence type="ECO:0000259" key="2">
    <source>
        <dbReference type="PROSITE" id="PS51029"/>
    </source>
</evidence>
<dbReference type="SMART" id="SM00595">
    <property type="entry name" value="MADF"/>
    <property type="match status" value="1"/>
</dbReference>
<dbReference type="KEGG" id="tnl:113506575"/>
<feature type="region of interest" description="Disordered" evidence="1">
    <location>
        <begin position="164"/>
        <end position="185"/>
    </location>
</feature>
<dbReference type="PANTHER" id="PTHR21505:SF8">
    <property type="entry name" value="DPT-YFP REPRESSOR BY OVEREXPRESSION, ISOFORM D-RELATED"/>
    <property type="match status" value="1"/>
</dbReference>
<dbReference type="Proteomes" id="UP000322000">
    <property type="component" value="Chromosome 20"/>
</dbReference>
<feature type="domain" description="MADF" evidence="2">
    <location>
        <begin position="18"/>
        <end position="117"/>
    </location>
</feature>
<evidence type="ECO:0000256" key="1">
    <source>
        <dbReference type="SAM" id="MobiDB-lite"/>
    </source>
</evidence>
<dbReference type="InterPro" id="IPR006578">
    <property type="entry name" value="MADF-dom"/>
</dbReference>
<dbReference type="AlphaFoldDB" id="A0A7E5WY45"/>
<gene>
    <name evidence="4" type="primary">LOC113506575</name>
</gene>
<name>A0A7E5WY45_TRINI</name>
<dbReference type="GeneID" id="113506575"/>
<keyword evidence="3" id="KW-1185">Reference proteome</keyword>
<dbReference type="PROSITE" id="PS51029">
    <property type="entry name" value="MADF"/>
    <property type="match status" value="1"/>
</dbReference>
<dbReference type="OrthoDB" id="6577442at2759"/>
<reference evidence="4" key="1">
    <citation type="submission" date="2025-08" db="UniProtKB">
        <authorList>
            <consortium name="RefSeq"/>
        </authorList>
    </citation>
    <scope>IDENTIFICATION</scope>
</reference>
<protein>
    <submittedName>
        <fullName evidence="4">Uncharacterized protein LOC113506575</fullName>
    </submittedName>
</protein>
<dbReference type="PANTHER" id="PTHR21505">
    <property type="entry name" value="MADF DOMAIN-CONTAINING PROTEIN-RELATED"/>
    <property type="match status" value="1"/>
</dbReference>
<dbReference type="InParanoid" id="A0A7E5WY45"/>
<organism evidence="3 4">
    <name type="scientific">Trichoplusia ni</name>
    <name type="common">Cabbage looper</name>
    <dbReference type="NCBI Taxonomy" id="7111"/>
    <lineage>
        <taxon>Eukaryota</taxon>
        <taxon>Metazoa</taxon>
        <taxon>Ecdysozoa</taxon>
        <taxon>Arthropoda</taxon>
        <taxon>Hexapoda</taxon>
        <taxon>Insecta</taxon>
        <taxon>Pterygota</taxon>
        <taxon>Neoptera</taxon>
        <taxon>Endopterygota</taxon>
        <taxon>Lepidoptera</taxon>
        <taxon>Glossata</taxon>
        <taxon>Ditrysia</taxon>
        <taxon>Noctuoidea</taxon>
        <taxon>Noctuidae</taxon>
        <taxon>Plusiinae</taxon>
        <taxon>Trichoplusia</taxon>
    </lineage>
</organism>
<dbReference type="RefSeq" id="XP_026745212.1">
    <property type="nucleotide sequence ID" value="XM_026889411.1"/>
</dbReference>
<sequence length="291" mass="33490">MDITRNSILRINDKKTLQLVQEIKKDDCLWNTTLDDYPNRAKRAKAAERIARALNVPNFEARHVLMKLKNLRNSYCQELKKIGHSIERTGSEDSPENYRPKVQWFAIMDSFMRPHLQSKNVMLVNQRRYEDAAVRVKLECEDSNQSVQEDWSLQHSEAAAPETSYSYDVSCDNDEGSADSQLSKRRRLSQSCDQADNIDTTNNIEQAYPNLSKVQNDVLTGVTHLPRHEDLFDNFGKYIASLLRCLPEDQALRLQPEIVNMIIQVRMKDALKVENSQNLEKIDSSSALDSD</sequence>
<dbReference type="Pfam" id="PF10545">
    <property type="entry name" value="MADF_DNA_bdg"/>
    <property type="match status" value="1"/>
</dbReference>